<evidence type="ECO:0000256" key="9">
    <source>
        <dbReference type="SAM" id="MobiDB-lite"/>
    </source>
</evidence>
<feature type="transmembrane region" description="Helical" evidence="10">
    <location>
        <begin position="117"/>
        <end position="137"/>
    </location>
</feature>
<evidence type="ECO:0000256" key="7">
    <source>
        <dbReference type="ARBA" id="ARBA00023136"/>
    </source>
</evidence>
<evidence type="ECO:0000256" key="3">
    <source>
        <dbReference type="ARBA" id="ARBA00022448"/>
    </source>
</evidence>
<dbReference type="GeneID" id="37068415"/>
<dbReference type="OrthoDB" id="199930at2759"/>
<organism evidence="11 12">
    <name type="scientific">Aspergillus heteromorphus CBS 117.55</name>
    <dbReference type="NCBI Taxonomy" id="1448321"/>
    <lineage>
        <taxon>Eukaryota</taxon>
        <taxon>Fungi</taxon>
        <taxon>Dikarya</taxon>
        <taxon>Ascomycota</taxon>
        <taxon>Pezizomycotina</taxon>
        <taxon>Eurotiomycetes</taxon>
        <taxon>Eurotiomycetidae</taxon>
        <taxon>Eurotiales</taxon>
        <taxon>Aspergillaceae</taxon>
        <taxon>Aspergillus</taxon>
        <taxon>Aspergillus subgen. Circumdati</taxon>
    </lineage>
</organism>
<evidence type="ECO:0000256" key="10">
    <source>
        <dbReference type="SAM" id="Phobius"/>
    </source>
</evidence>
<dbReference type="GO" id="GO:0022857">
    <property type="term" value="F:transmembrane transporter activity"/>
    <property type="evidence" value="ECO:0007669"/>
    <property type="project" value="InterPro"/>
</dbReference>
<keyword evidence="4" id="KW-0926">Vacuole</keyword>
<comment type="similarity">
    <text evidence="2">Belongs to the major facilitator superfamily.</text>
</comment>
<evidence type="ECO:0000313" key="11">
    <source>
        <dbReference type="EMBL" id="PWY66081.1"/>
    </source>
</evidence>
<dbReference type="Gene3D" id="1.20.1250.20">
    <property type="entry name" value="MFS general substrate transporter like domains"/>
    <property type="match status" value="2"/>
</dbReference>
<evidence type="ECO:0000256" key="6">
    <source>
        <dbReference type="ARBA" id="ARBA00022989"/>
    </source>
</evidence>
<feature type="transmembrane region" description="Helical" evidence="10">
    <location>
        <begin position="565"/>
        <end position="586"/>
    </location>
</feature>
<dbReference type="SUPFAM" id="SSF103473">
    <property type="entry name" value="MFS general substrate transporter"/>
    <property type="match status" value="1"/>
</dbReference>
<protein>
    <recommendedName>
        <fullName evidence="8">Probable transporter MCH1</fullName>
    </recommendedName>
</protein>
<keyword evidence="12" id="KW-1185">Reference proteome</keyword>
<feature type="region of interest" description="Disordered" evidence="9">
    <location>
        <begin position="318"/>
        <end position="340"/>
    </location>
</feature>
<dbReference type="PANTHER" id="PTHR21576">
    <property type="entry name" value="UNCHARACTERIZED NODULIN-LIKE PROTEIN"/>
    <property type="match status" value="1"/>
</dbReference>
<gene>
    <name evidence="11" type="ORF">BO70DRAFT_390690</name>
</gene>
<keyword evidence="6 10" id="KW-1133">Transmembrane helix</keyword>
<dbReference type="CDD" id="cd17354">
    <property type="entry name" value="MFS_Mch1p_like"/>
    <property type="match status" value="1"/>
</dbReference>
<feature type="transmembrane region" description="Helical" evidence="10">
    <location>
        <begin position="254"/>
        <end position="276"/>
    </location>
</feature>
<dbReference type="AlphaFoldDB" id="A0A317UXS6"/>
<feature type="transmembrane region" description="Helical" evidence="10">
    <location>
        <begin position="215"/>
        <end position="234"/>
    </location>
</feature>
<feature type="transmembrane region" description="Helical" evidence="10">
    <location>
        <begin position="179"/>
        <end position="203"/>
    </location>
</feature>
<keyword evidence="3" id="KW-0813">Transport</keyword>
<feature type="transmembrane region" description="Helical" evidence="10">
    <location>
        <begin position="522"/>
        <end position="545"/>
    </location>
</feature>
<dbReference type="GO" id="GO:0000329">
    <property type="term" value="C:fungal-type vacuole membrane"/>
    <property type="evidence" value="ECO:0007669"/>
    <property type="project" value="TreeGrafter"/>
</dbReference>
<feature type="transmembrane region" description="Helical" evidence="10">
    <location>
        <begin position="458"/>
        <end position="481"/>
    </location>
</feature>
<dbReference type="EMBL" id="MSFL01000047">
    <property type="protein sequence ID" value="PWY66081.1"/>
    <property type="molecule type" value="Genomic_DNA"/>
</dbReference>
<proteinExistence type="inferred from homology"/>
<name>A0A317UXS6_9EURO</name>
<keyword evidence="5 10" id="KW-0812">Transmembrane</keyword>
<evidence type="ECO:0000256" key="4">
    <source>
        <dbReference type="ARBA" id="ARBA00022554"/>
    </source>
</evidence>
<comment type="caution">
    <text evidence="11">The sequence shown here is derived from an EMBL/GenBank/DDBJ whole genome shotgun (WGS) entry which is preliminary data.</text>
</comment>
<dbReference type="Pfam" id="PF07690">
    <property type="entry name" value="MFS_1"/>
    <property type="match status" value="1"/>
</dbReference>
<evidence type="ECO:0000256" key="2">
    <source>
        <dbReference type="ARBA" id="ARBA00008335"/>
    </source>
</evidence>
<feature type="compositionally biased region" description="Basic and acidic residues" evidence="9">
    <location>
        <begin position="11"/>
        <end position="23"/>
    </location>
</feature>
<evidence type="ECO:0000256" key="1">
    <source>
        <dbReference type="ARBA" id="ARBA00004128"/>
    </source>
</evidence>
<feature type="transmembrane region" description="Helical" evidence="10">
    <location>
        <begin position="75"/>
        <end position="97"/>
    </location>
</feature>
<comment type="subcellular location">
    <subcellularLocation>
        <location evidence="1">Vacuole membrane</location>
        <topology evidence="1">Multi-pass membrane protein</topology>
    </subcellularLocation>
</comment>
<dbReference type="Proteomes" id="UP000247233">
    <property type="component" value="Unassembled WGS sequence"/>
</dbReference>
<dbReference type="InterPro" id="IPR036259">
    <property type="entry name" value="MFS_trans_sf"/>
</dbReference>
<dbReference type="PANTHER" id="PTHR21576:SF45">
    <property type="entry name" value="TRANSPORTER MCH1-RELATED"/>
    <property type="match status" value="1"/>
</dbReference>
<accession>A0A317UXS6</accession>
<evidence type="ECO:0000256" key="8">
    <source>
        <dbReference type="ARBA" id="ARBA00039330"/>
    </source>
</evidence>
<dbReference type="VEuPathDB" id="FungiDB:BO70DRAFT_390690"/>
<reference evidence="11 12" key="1">
    <citation type="submission" date="2016-12" db="EMBL/GenBank/DDBJ databases">
        <title>The genomes of Aspergillus section Nigri reveals drivers in fungal speciation.</title>
        <authorList>
            <consortium name="DOE Joint Genome Institute"/>
            <person name="Vesth T.C."/>
            <person name="Nybo J."/>
            <person name="Theobald S."/>
            <person name="Brandl J."/>
            <person name="Frisvad J.C."/>
            <person name="Nielsen K.F."/>
            <person name="Lyhne E.K."/>
            <person name="Kogle M.E."/>
            <person name="Kuo A."/>
            <person name="Riley R."/>
            <person name="Clum A."/>
            <person name="Nolan M."/>
            <person name="Lipzen A."/>
            <person name="Salamov A."/>
            <person name="Henrissat B."/>
            <person name="Wiebenga A."/>
            <person name="De Vries R.P."/>
            <person name="Grigoriev I.V."/>
            <person name="Mortensen U.H."/>
            <person name="Andersen M.R."/>
            <person name="Baker S.E."/>
        </authorList>
    </citation>
    <scope>NUCLEOTIDE SEQUENCE [LARGE SCALE GENOMIC DNA]</scope>
    <source>
        <strain evidence="11 12">CBS 117.55</strain>
    </source>
</reference>
<sequence length="597" mass="64964">MTGPNGQPDSAIDKRDFDSHRPLLQDVDPIPEREPALARSRPGSRLSATNNDDGLLNDVVDEILERDRRKMAREVIRVGSFAWGVISCLAAGSITAFSLYGPLLLTRLHYSQLRVNSVAIAAEVAMYLPVPLFGYLCDRYSPSPLALFSGFVFGAGYLLAAVVYKSGPPPDVGGDGYPFWVMIVAFIAVGVATSCMYLAAVATCAKNFGRGKHKGIMLAVPIAGFGLSGMWQSQVGTYLLYERLDDGTRGDVDVYKYFVFLALLLFCVGVIGTFALRIVDEEEERYIDEAVDELERSGILEESEFFQSRSEVRAAYGTFSQGDGTGSDGELTLTQSEEDREAERLEKAREEEERRKKNWLLNYETRIFLQDTSMWWLAAGFFLVTGPGEGYINNLGTIVQTLTPISSPPNTPPPAGLPSTHVTTIALTSTIARLLTGSLSDLFAPQPPATTKTTFTRLAFLLPSAILLSIGYLLLATPLPLSHPSLVHLSTALIGLGYGSAFSLVPIIISVVWGVENFATNWGIVAMVPAAGAAAWGLIYSKAYQDATDHGNGSPDGQCHGWKCYGFWAVGCTISVWVAIAAWLAAWRLWRRRGVVV</sequence>
<keyword evidence="7 10" id="KW-0472">Membrane</keyword>
<feature type="region of interest" description="Disordered" evidence="9">
    <location>
        <begin position="1"/>
        <end position="51"/>
    </location>
</feature>
<feature type="transmembrane region" description="Helical" evidence="10">
    <location>
        <begin position="493"/>
        <end position="515"/>
    </location>
</feature>
<dbReference type="RefSeq" id="XP_025394720.1">
    <property type="nucleotide sequence ID" value="XM_025546178.1"/>
</dbReference>
<dbReference type="InterPro" id="IPR011701">
    <property type="entry name" value="MFS"/>
</dbReference>
<feature type="transmembrane region" description="Helical" evidence="10">
    <location>
        <begin position="144"/>
        <end position="164"/>
    </location>
</feature>
<evidence type="ECO:0000256" key="5">
    <source>
        <dbReference type="ARBA" id="ARBA00022692"/>
    </source>
</evidence>
<evidence type="ECO:0000313" key="12">
    <source>
        <dbReference type="Proteomes" id="UP000247233"/>
    </source>
</evidence>